<dbReference type="InterPro" id="IPR029044">
    <property type="entry name" value="Nucleotide-diphossugar_trans"/>
</dbReference>
<dbReference type="PANTHER" id="PTHR22916:SF67">
    <property type="entry name" value="COLANIC ACID BIOSYNTHESIS GLYCOSYL TRANSFERASE WCAE-RELATED"/>
    <property type="match status" value="1"/>
</dbReference>
<evidence type="ECO:0000259" key="1">
    <source>
        <dbReference type="Pfam" id="PF00535"/>
    </source>
</evidence>
<dbReference type="CDD" id="cd06433">
    <property type="entry name" value="GT_2_WfgS_like"/>
    <property type="match status" value="1"/>
</dbReference>
<proteinExistence type="predicted"/>
<organism evidence="2 3">
    <name type="scientific">Bacteroides finegoldii CL09T03C10</name>
    <dbReference type="NCBI Taxonomy" id="997888"/>
    <lineage>
        <taxon>Bacteria</taxon>
        <taxon>Pseudomonadati</taxon>
        <taxon>Bacteroidota</taxon>
        <taxon>Bacteroidia</taxon>
        <taxon>Bacteroidales</taxon>
        <taxon>Bacteroidaceae</taxon>
        <taxon>Bacteroides</taxon>
    </lineage>
</organism>
<accession>K5DDE3</accession>
<dbReference type="GO" id="GO:0016758">
    <property type="term" value="F:hexosyltransferase activity"/>
    <property type="evidence" value="ECO:0007669"/>
    <property type="project" value="UniProtKB-ARBA"/>
</dbReference>
<dbReference type="Proteomes" id="UP000007995">
    <property type="component" value="Unassembled WGS sequence"/>
</dbReference>
<reference evidence="2 3" key="1">
    <citation type="submission" date="2012-02" db="EMBL/GenBank/DDBJ databases">
        <title>The Genome Sequence of Bacteroides finegoldii CL09T03C10.</title>
        <authorList>
            <consortium name="The Broad Institute Genome Sequencing Platform"/>
            <person name="Earl A."/>
            <person name="Ward D."/>
            <person name="Feldgarden M."/>
            <person name="Gevers D."/>
            <person name="Zitomersky N.L."/>
            <person name="Coyne M.J."/>
            <person name="Comstock L.E."/>
            <person name="Young S.K."/>
            <person name="Zeng Q."/>
            <person name="Gargeya S."/>
            <person name="Fitzgerald M."/>
            <person name="Haas B."/>
            <person name="Abouelleil A."/>
            <person name="Alvarado L."/>
            <person name="Arachchi H.M."/>
            <person name="Berlin A."/>
            <person name="Chapman S.B."/>
            <person name="Gearin G."/>
            <person name="Goldberg J."/>
            <person name="Griggs A."/>
            <person name="Gujja S."/>
            <person name="Hansen M."/>
            <person name="Heiman D."/>
            <person name="Howarth C."/>
            <person name="Larimer J."/>
            <person name="Lui A."/>
            <person name="MacDonald P.J.P."/>
            <person name="McCowen C."/>
            <person name="Montmayeur A."/>
            <person name="Murphy C."/>
            <person name="Neiman D."/>
            <person name="Pearson M."/>
            <person name="Priest M."/>
            <person name="Roberts A."/>
            <person name="Saif S."/>
            <person name="Shea T."/>
            <person name="Sisk P."/>
            <person name="Stolte C."/>
            <person name="Sykes S."/>
            <person name="Wortman J."/>
            <person name="Nusbaum C."/>
            <person name="Birren B."/>
        </authorList>
    </citation>
    <scope>NUCLEOTIDE SEQUENCE [LARGE SCALE GENOMIC DNA]</scope>
    <source>
        <strain evidence="2 3">CL09T03C10</strain>
    </source>
</reference>
<dbReference type="Gene3D" id="3.90.550.10">
    <property type="entry name" value="Spore Coat Polysaccharide Biosynthesis Protein SpsA, Chain A"/>
    <property type="match status" value="1"/>
</dbReference>
<dbReference type="AlphaFoldDB" id="K5DDE3"/>
<dbReference type="HOGENOM" id="CLU_782237_0_0_10"/>
<feature type="domain" description="Glycosyltransferase 2-like" evidence="1">
    <location>
        <begin position="17"/>
        <end position="186"/>
    </location>
</feature>
<dbReference type="EMBL" id="AGXW01000008">
    <property type="protein sequence ID" value="EKJ91008.1"/>
    <property type="molecule type" value="Genomic_DNA"/>
</dbReference>
<evidence type="ECO:0000313" key="3">
    <source>
        <dbReference type="Proteomes" id="UP000007995"/>
    </source>
</evidence>
<dbReference type="PANTHER" id="PTHR22916">
    <property type="entry name" value="GLYCOSYLTRANSFERASE"/>
    <property type="match status" value="1"/>
</dbReference>
<dbReference type="InterPro" id="IPR001173">
    <property type="entry name" value="Glyco_trans_2-like"/>
</dbReference>
<gene>
    <name evidence="2" type="ORF">HMPREF1057_02310</name>
</gene>
<dbReference type="RefSeq" id="WP_007763112.1">
    <property type="nucleotide sequence ID" value="NZ_AKBZ01000004.1"/>
</dbReference>
<dbReference type="OrthoDB" id="9788101at2"/>
<comment type="caution">
    <text evidence="2">The sequence shown here is derived from an EMBL/GenBank/DDBJ whole genome shotgun (WGS) entry which is preliminary data.</text>
</comment>
<dbReference type="SUPFAM" id="SSF53448">
    <property type="entry name" value="Nucleotide-diphospho-sugar transferases"/>
    <property type="match status" value="1"/>
</dbReference>
<evidence type="ECO:0000313" key="2">
    <source>
        <dbReference type="EMBL" id="EKJ91008.1"/>
    </source>
</evidence>
<sequence>MRKFVEQKNGSSIPLVTVITVTYNLIKGKREKFIIQCLESVHNQHYSNIEHIVIDGASDDGTLPLLKKYESLGWIKLFSEPDTGIYDAMNKGILKANGKYVSILNSDDFFHNPEGIAISVKLLEENEADYSYADARVLKKSGRKFQWKGDLSKLLVGEHYCHQTMLVKTKVLRDMGGFDLSYRVSADSDLMIRLYAQGYKHQYVPHCFVTYRYGGYSFHYDAQSRKDHSTSFFHHIGCHIGLSEEDCFQLWQLNFIAEQTYKEQLVLVHKVPEEFGRDYIYAELKRRNPLGGKQPEKKKYYLFGFIPVFQISFQKNIYSYYLFGAFNILNVTCFNGKWEYKLLGIIPIMKIKYCK</sequence>
<dbReference type="Pfam" id="PF00535">
    <property type="entry name" value="Glycos_transf_2"/>
    <property type="match status" value="1"/>
</dbReference>
<protein>
    <recommendedName>
        <fullName evidence="1">Glycosyltransferase 2-like domain-containing protein</fullName>
    </recommendedName>
</protein>
<name>K5DDE3_9BACE</name>